<comment type="subcellular location">
    <subcellularLocation>
        <location evidence="1">Cell envelope</location>
    </subcellularLocation>
</comment>
<dbReference type="Pfam" id="PF00578">
    <property type="entry name" value="AhpC-TSA"/>
    <property type="match status" value="1"/>
</dbReference>
<evidence type="ECO:0000256" key="1">
    <source>
        <dbReference type="ARBA" id="ARBA00004196"/>
    </source>
</evidence>
<keyword evidence="2" id="KW-0201">Cytochrome c-type biogenesis</keyword>
<organism evidence="7 8">
    <name type="scientific">Pedobacter cryoconitis</name>
    <dbReference type="NCBI Taxonomy" id="188932"/>
    <lineage>
        <taxon>Bacteria</taxon>
        <taxon>Pseudomonadati</taxon>
        <taxon>Bacteroidota</taxon>
        <taxon>Sphingobacteriia</taxon>
        <taxon>Sphingobacteriales</taxon>
        <taxon>Sphingobacteriaceae</taxon>
        <taxon>Pedobacter</taxon>
    </lineage>
</organism>
<comment type="caution">
    <text evidence="7">The sequence shown here is derived from an EMBL/GenBank/DDBJ whole genome shotgun (WGS) entry which is preliminary data.</text>
</comment>
<dbReference type="PANTHER" id="PTHR42852">
    <property type="entry name" value="THIOL:DISULFIDE INTERCHANGE PROTEIN DSBE"/>
    <property type="match status" value="1"/>
</dbReference>
<dbReference type="InterPro" id="IPR025380">
    <property type="entry name" value="DUF4369"/>
</dbReference>
<dbReference type="Gene3D" id="3.40.30.10">
    <property type="entry name" value="Glutaredoxin"/>
    <property type="match status" value="1"/>
</dbReference>
<dbReference type="CDD" id="cd02966">
    <property type="entry name" value="TlpA_like_family"/>
    <property type="match status" value="1"/>
</dbReference>
<evidence type="ECO:0000256" key="2">
    <source>
        <dbReference type="ARBA" id="ARBA00022748"/>
    </source>
</evidence>
<feature type="signal peptide" evidence="5">
    <location>
        <begin position="1"/>
        <end position="20"/>
    </location>
</feature>
<evidence type="ECO:0000313" key="7">
    <source>
        <dbReference type="EMBL" id="MBB6499966.1"/>
    </source>
</evidence>
<proteinExistence type="predicted"/>
<evidence type="ECO:0000313" key="8">
    <source>
        <dbReference type="Proteomes" id="UP000521017"/>
    </source>
</evidence>
<evidence type="ECO:0000256" key="3">
    <source>
        <dbReference type="ARBA" id="ARBA00023157"/>
    </source>
</evidence>
<keyword evidence="5" id="KW-0732">Signal</keyword>
<dbReference type="RefSeq" id="WP_184624689.1">
    <property type="nucleotide sequence ID" value="NZ_JACHCC010000005.1"/>
</dbReference>
<feature type="chain" id="PRO_5030913822" evidence="5">
    <location>
        <begin position="21"/>
        <end position="357"/>
    </location>
</feature>
<feature type="domain" description="Thioredoxin" evidence="6">
    <location>
        <begin position="220"/>
        <end position="357"/>
    </location>
</feature>
<dbReference type="GO" id="GO:0016209">
    <property type="term" value="F:antioxidant activity"/>
    <property type="evidence" value="ECO:0007669"/>
    <property type="project" value="InterPro"/>
</dbReference>
<protein>
    <submittedName>
        <fullName evidence="7">Peroxiredoxin</fullName>
    </submittedName>
</protein>
<dbReference type="GO" id="GO:0017004">
    <property type="term" value="P:cytochrome complex assembly"/>
    <property type="evidence" value="ECO:0007669"/>
    <property type="project" value="UniProtKB-KW"/>
</dbReference>
<dbReference type="GO" id="GO:0030313">
    <property type="term" value="C:cell envelope"/>
    <property type="evidence" value="ECO:0007669"/>
    <property type="project" value="UniProtKB-SubCell"/>
</dbReference>
<dbReference type="InterPro" id="IPR000866">
    <property type="entry name" value="AhpC/TSA"/>
</dbReference>
<sequence>MKLKNTLLLALSALAIQASAQESTYTISGHLEGLKDHWIYKGRDSAEVKNDRFSFTGKTAEPEMTQLYTKSDSRVYLVFFVDKNTTTTIEGKAASSGQAKITGPTAQADLNRLNALSKTIDAEKEKLYAEYEAASKAKDKDRLAAVEKKIDLIDQQSEAKSKEFIKQNPKSFVSAYQIKELEYSNSGETLEALFKGLDPSIQKSALGIKLDETIAIKKKTSVGKLVMEFSQPDTLGKPVSVSSFKGKYVLLDFWASWCGPCRGENPNVLKAYNQFKDKGFTVFSVSIDENREKWLKAVKEDQLPWTQVSDLKRKNAAAEQFGIHAIPSNFLLDPNGNIVAVNLRGDALLKKLEEVIK</sequence>
<reference evidence="7 8" key="1">
    <citation type="submission" date="2020-08" db="EMBL/GenBank/DDBJ databases">
        <title>Genomic Encyclopedia of Type Strains, Phase IV (KMG-V): Genome sequencing to study the core and pangenomes of soil and plant-associated prokaryotes.</title>
        <authorList>
            <person name="Whitman W."/>
        </authorList>
    </citation>
    <scope>NUCLEOTIDE SEQUENCE [LARGE SCALE GENOMIC DNA]</scope>
    <source>
        <strain evidence="7 8">M2T3</strain>
    </source>
</reference>
<dbReference type="InterPro" id="IPR017937">
    <property type="entry name" value="Thioredoxin_CS"/>
</dbReference>
<accession>A0A7X0MII7</accession>
<dbReference type="Proteomes" id="UP000521017">
    <property type="component" value="Unassembled WGS sequence"/>
</dbReference>
<dbReference type="InterPro" id="IPR050553">
    <property type="entry name" value="Thioredoxin_ResA/DsbE_sf"/>
</dbReference>
<dbReference type="PROSITE" id="PS00194">
    <property type="entry name" value="THIOREDOXIN_1"/>
    <property type="match status" value="1"/>
</dbReference>
<keyword evidence="3" id="KW-1015">Disulfide bond</keyword>
<dbReference type="PROSITE" id="PS51352">
    <property type="entry name" value="THIOREDOXIN_2"/>
    <property type="match status" value="1"/>
</dbReference>
<evidence type="ECO:0000259" key="6">
    <source>
        <dbReference type="PROSITE" id="PS51352"/>
    </source>
</evidence>
<dbReference type="GO" id="GO:0016491">
    <property type="term" value="F:oxidoreductase activity"/>
    <property type="evidence" value="ECO:0007669"/>
    <property type="project" value="InterPro"/>
</dbReference>
<evidence type="ECO:0000256" key="5">
    <source>
        <dbReference type="SAM" id="SignalP"/>
    </source>
</evidence>
<dbReference type="AlphaFoldDB" id="A0A7X0MII7"/>
<dbReference type="PANTHER" id="PTHR42852:SF6">
    <property type="entry name" value="THIOL:DISULFIDE INTERCHANGE PROTEIN DSBE"/>
    <property type="match status" value="1"/>
</dbReference>
<gene>
    <name evidence="7" type="ORF">HDF25_002110</name>
</gene>
<dbReference type="SUPFAM" id="SSF52833">
    <property type="entry name" value="Thioredoxin-like"/>
    <property type="match status" value="1"/>
</dbReference>
<name>A0A7X0MII7_9SPHI</name>
<dbReference type="Pfam" id="PF14289">
    <property type="entry name" value="DUF4369"/>
    <property type="match status" value="1"/>
</dbReference>
<dbReference type="EMBL" id="JACHCC010000005">
    <property type="protein sequence ID" value="MBB6499966.1"/>
    <property type="molecule type" value="Genomic_DNA"/>
</dbReference>
<dbReference type="InterPro" id="IPR036249">
    <property type="entry name" value="Thioredoxin-like_sf"/>
</dbReference>
<evidence type="ECO:0000256" key="4">
    <source>
        <dbReference type="ARBA" id="ARBA00023284"/>
    </source>
</evidence>
<dbReference type="InterPro" id="IPR013766">
    <property type="entry name" value="Thioredoxin_domain"/>
</dbReference>
<keyword evidence="4" id="KW-0676">Redox-active center</keyword>